<reference evidence="2 3" key="1">
    <citation type="submission" date="2021-07" db="EMBL/GenBank/DDBJ databases">
        <authorList>
            <consortium name="Genoscope - CEA"/>
            <person name="William W."/>
        </authorList>
    </citation>
    <scope>NUCLEOTIDE SEQUENCE [LARGE SCALE GENOMIC DNA]</scope>
</reference>
<dbReference type="EMBL" id="LS974619">
    <property type="protein sequence ID" value="CAG7879105.1"/>
    <property type="molecule type" value="Genomic_DNA"/>
</dbReference>
<keyword evidence="1" id="KW-1133">Transmembrane helix</keyword>
<evidence type="ECO:0000256" key="1">
    <source>
        <dbReference type="SAM" id="Phobius"/>
    </source>
</evidence>
<keyword evidence="1" id="KW-0472">Membrane</keyword>
<evidence type="ECO:0000313" key="2">
    <source>
        <dbReference type="EMBL" id="CAG7879105.1"/>
    </source>
</evidence>
<dbReference type="PANTHER" id="PTHR11206">
    <property type="entry name" value="MULTIDRUG RESISTANCE PROTEIN"/>
    <property type="match status" value="1"/>
</dbReference>
<sequence>MVETKKLWHIVGPSIFTRITTYLTLIITQAFACHLGELELAAISIVNNVVIMGFNFGFLGIWAGMIFGGTAIQTLILIFIVTRCDWDKEVMQFYY</sequence>
<keyword evidence="1" id="KW-0812">Transmembrane</keyword>
<name>A0A8D9GE40_BRACM</name>
<proteinExistence type="predicted"/>
<protein>
    <recommendedName>
        <fullName evidence="4">Protein DETOXIFICATION</fullName>
    </recommendedName>
</protein>
<evidence type="ECO:0000313" key="3">
    <source>
        <dbReference type="Proteomes" id="UP000694005"/>
    </source>
</evidence>
<organism evidence="2 3">
    <name type="scientific">Brassica campestris</name>
    <name type="common">Field mustard</name>
    <dbReference type="NCBI Taxonomy" id="3711"/>
    <lineage>
        <taxon>Eukaryota</taxon>
        <taxon>Viridiplantae</taxon>
        <taxon>Streptophyta</taxon>
        <taxon>Embryophyta</taxon>
        <taxon>Tracheophyta</taxon>
        <taxon>Spermatophyta</taxon>
        <taxon>Magnoliopsida</taxon>
        <taxon>eudicotyledons</taxon>
        <taxon>Gunneridae</taxon>
        <taxon>Pentapetalae</taxon>
        <taxon>rosids</taxon>
        <taxon>malvids</taxon>
        <taxon>Brassicales</taxon>
        <taxon>Brassicaceae</taxon>
        <taxon>Brassiceae</taxon>
        <taxon>Brassica</taxon>
    </lineage>
</organism>
<dbReference type="AlphaFoldDB" id="A0A8D9GE40"/>
<feature type="transmembrane region" description="Helical" evidence="1">
    <location>
        <begin position="58"/>
        <end position="81"/>
    </location>
</feature>
<accession>A0A8D9GE40</accession>
<dbReference type="Proteomes" id="UP000694005">
    <property type="component" value="Chromosome A03"/>
</dbReference>
<gene>
    <name evidence="2" type="ORF">BRAPAZ1V2_A03P04480.2</name>
</gene>
<dbReference type="Gramene" id="A03p04480.2_BraZ1">
    <property type="protein sequence ID" value="A03p04480.2_BraZ1.CDS"/>
    <property type="gene ID" value="A03g04480.2_BraZ1"/>
</dbReference>
<evidence type="ECO:0008006" key="4">
    <source>
        <dbReference type="Google" id="ProtNLM"/>
    </source>
</evidence>
<feature type="non-terminal residue" evidence="2">
    <location>
        <position position="1"/>
    </location>
</feature>